<dbReference type="Proteomes" id="UP000633278">
    <property type="component" value="Unassembled WGS sequence"/>
</dbReference>
<reference evidence="1" key="2">
    <citation type="submission" date="2020-09" db="EMBL/GenBank/DDBJ databases">
        <authorList>
            <person name="Sun Q."/>
            <person name="Zhou Y."/>
        </authorList>
    </citation>
    <scope>NUCLEOTIDE SEQUENCE</scope>
    <source>
        <strain evidence="1">CGMCC 1.15763</strain>
    </source>
</reference>
<dbReference type="AlphaFoldDB" id="A0A917MFV2"/>
<protein>
    <recommendedName>
        <fullName evidence="3">Lipoprotein</fullName>
    </recommendedName>
</protein>
<sequence length="292" mass="34835">MKRIIGILLIIIFLFSCKNSDLESIKFEKKLLSKIEENGRNFIKSKEKKYLDFKELTEFDWDFFKYISGNESVPVLKDEIKCDLNLDFETSDLDINKSRFYFFKDNKFIKKLEIGHNNKVRFYFSNYCSEKEYYESKFIATNNSEKFENSETILHPFCESIIYKSEQLIEYYDYKFLVSSLITKDKGKTYEYNIAEKELTDSIGVSKVFNEKINTENGIIKISFDIIKDRISKPKNFVSVNENKIFINPNFSKNCYTNSEENVIFHCEFDFLEKEFKSTEFEIKTTHNNVYN</sequence>
<reference evidence="1" key="1">
    <citation type="journal article" date="2014" name="Int. J. Syst. Evol. Microbiol.">
        <title>Complete genome sequence of Corynebacterium casei LMG S-19264T (=DSM 44701T), isolated from a smear-ripened cheese.</title>
        <authorList>
            <consortium name="US DOE Joint Genome Institute (JGI-PGF)"/>
            <person name="Walter F."/>
            <person name="Albersmeier A."/>
            <person name="Kalinowski J."/>
            <person name="Ruckert C."/>
        </authorList>
    </citation>
    <scope>NUCLEOTIDE SEQUENCE</scope>
    <source>
        <strain evidence="1">CGMCC 1.15763</strain>
    </source>
</reference>
<comment type="caution">
    <text evidence="1">The sequence shown here is derived from an EMBL/GenBank/DDBJ whole genome shotgun (WGS) entry which is preliminary data.</text>
</comment>
<keyword evidence="2" id="KW-1185">Reference proteome</keyword>
<dbReference type="PROSITE" id="PS51257">
    <property type="entry name" value="PROKAR_LIPOPROTEIN"/>
    <property type="match status" value="1"/>
</dbReference>
<evidence type="ECO:0000313" key="1">
    <source>
        <dbReference type="EMBL" id="GGH04197.1"/>
    </source>
</evidence>
<proteinExistence type="predicted"/>
<dbReference type="RefSeq" id="WP_188599611.1">
    <property type="nucleotide sequence ID" value="NZ_BMJW01000004.1"/>
</dbReference>
<name>A0A917MFV2_9FLAO</name>
<accession>A0A917MFV2</accession>
<dbReference type="EMBL" id="BMJW01000004">
    <property type="protein sequence ID" value="GGH04197.1"/>
    <property type="molecule type" value="Genomic_DNA"/>
</dbReference>
<evidence type="ECO:0008006" key="3">
    <source>
        <dbReference type="Google" id="ProtNLM"/>
    </source>
</evidence>
<gene>
    <name evidence="1" type="ORF">GCM10011416_24080</name>
</gene>
<evidence type="ECO:0000313" key="2">
    <source>
        <dbReference type="Proteomes" id="UP000633278"/>
    </source>
</evidence>
<organism evidence="1 2">
    <name type="scientific">Polaribacter pacificus</name>
    <dbReference type="NCBI Taxonomy" id="1775173"/>
    <lineage>
        <taxon>Bacteria</taxon>
        <taxon>Pseudomonadati</taxon>
        <taxon>Bacteroidota</taxon>
        <taxon>Flavobacteriia</taxon>
        <taxon>Flavobacteriales</taxon>
        <taxon>Flavobacteriaceae</taxon>
    </lineage>
</organism>